<evidence type="ECO:0000256" key="1">
    <source>
        <dbReference type="ARBA" id="ARBA00006349"/>
    </source>
</evidence>
<comment type="similarity">
    <text evidence="1">Belongs to the HSBP1 family.</text>
</comment>
<gene>
    <name evidence="3" type="ORF">AMON00008_LOCUS34595</name>
</gene>
<dbReference type="Gene3D" id="1.20.5.430">
    <property type="match status" value="1"/>
</dbReference>
<organism evidence="3">
    <name type="scientific">Alexandrium monilatum</name>
    <dbReference type="NCBI Taxonomy" id="311494"/>
    <lineage>
        <taxon>Eukaryota</taxon>
        <taxon>Sar</taxon>
        <taxon>Alveolata</taxon>
        <taxon>Dinophyceae</taxon>
        <taxon>Gonyaulacales</taxon>
        <taxon>Pyrocystaceae</taxon>
        <taxon>Alexandrium</taxon>
    </lineage>
</organism>
<sequence length="109" mass="11295">MAQEQLCSRVGRLAAPGVGGCPPSVVAAMEGGQADEQQDLTLFVQNLLKEMQGRFQTMSDSIINRIDDMGSRIDDLEKSISELIQEAGVEDGAAGAGATASGSLARPSA</sequence>
<name>A0A7S4VIA5_9DINO</name>
<dbReference type="AlphaFoldDB" id="A0A7S4VIA5"/>
<protein>
    <recommendedName>
        <fullName evidence="4">Heat shock factor binding protein 1</fullName>
    </recommendedName>
</protein>
<evidence type="ECO:0000256" key="2">
    <source>
        <dbReference type="SAM" id="MobiDB-lite"/>
    </source>
</evidence>
<dbReference type="GO" id="GO:0005829">
    <property type="term" value="C:cytosol"/>
    <property type="evidence" value="ECO:0007669"/>
    <property type="project" value="TreeGrafter"/>
</dbReference>
<dbReference type="GO" id="GO:0005634">
    <property type="term" value="C:nucleus"/>
    <property type="evidence" value="ECO:0007669"/>
    <property type="project" value="TreeGrafter"/>
</dbReference>
<proteinExistence type="inferred from homology"/>
<dbReference type="EMBL" id="HBNR01049506">
    <property type="protein sequence ID" value="CAE4612617.1"/>
    <property type="molecule type" value="Transcribed_RNA"/>
</dbReference>
<dbReference type="InterPro" id="IPR009643">
    <property type="entry name" value="HS1-bd"/>
</dbReference>
<accession>A0A7S4VIA5</accession>
<dbReference type="FunFam" id="1.20.5.430:FF:000003">
    <property type="entry name" value="Heat shock factor binding protein"/>
    <property type="match status" value="1"/>
</dbReference>
<feature type="region of interest" description="Disordered" evidence="2">
    <location>
        <begin position="90"/>
        <end position="109"/>
    </location>
</feature>
<dbReference type="GO" id="GO:0070370">
    <property type="term" value="P:cellular heat acclimation"/>
    <property type="evidence" value="ECO:0007669"/>
    <property type="project" value="TreeGrafter"/>
</dbReference>
<dbReference type="GO" id="GO:0003714">
    <property type="term" value="F:transcription corepressor activity"/>
    <property type="evidence" value="ECO:0007669"/>
    <property type="project" value="InterPro"/>
</dbReference>
<evidence type="ECO:0000313" key="3">
    <source>
        <dbReference type="EMBL" id="CAE4612617.1"/>
    </source>
</evidence>
<dbReference type="Pfam" id="PF06825">
    <property type="entry name" value="HSBP1"/>
    <property type="match status" value="1"/>
</dbReference>
<evidence type="ECO:0008006" key="4">
    <source>
        <dbReference type="Google" id="ProtNLM"/>
    </source>
</evidence>
<reference evidence="3" key="1">
    <citation type="submission" date="2021-01" db="EMBL/GenBank/DDBJ databases">
        <authorList>
            <person name="Corre E."/>
            <person name="Pelletier E."/>
            <person name="Niang G."/>
            <person name="Scheremetjew M."/>
            <person name="Finn R."/>
            <person name="Kale V."/>
            <person name="Holt S."/>
            <person name="Cochrane G."/>
            <person name="Meng A."/>
            <person name="Brown T."/>
            <person name="Cohen L."/>
        </authorList>
    </citation>
    <scope>NUCLEOTIDE SEQUENCE</scope>
    <source>
        <strain evidence="3">CCMP3105</strain>
    </source>
</reference>
<dbReference type="PANTHER" id="PTHR19424:SF0">
    <property type="entry name" value="HEAT SHOCK FACTOR BINDING PROTEIN 1"/>
    <property type="match status" value="1"/>
</dbReference>
<dbReference type="PANTHER" id="PTHR19424">
    <property type="entry name" value="HEAT SHOCK FACTOR BINDING PROTEIN 1"/>
    <property type="match status" value="1"/>
</dbReference>